<evidence type="ECO:0000313" key="2">
    <source>
        <dbReference type="Proteomes" id="UP000663211"/>
    </source>
</evidence>
<dbReference type="Proteomes" id="UP000663211">
    <property type="component" value="Chromosome"/>
</dbReference>
<dbReference type="RefSeq" id="WP_000002264.1">
    <property type="nucleotide sequence ID" value="NZ_BJCU01000013.1"/>
</dbReference>
<protein>
    <submittedName>
        <fullName evidence="1">Uncharacterized protein</fullName>
    </submittedName>
</protein>
<sequence>MANLRKIVVAGRTWLWVYRYYYADERDCYLRIISEDKKAQFVIYFRTATYHYGGCPFNDGLPALYNNVKININLNQPRFVAQLLTYVLENILQDTPSGVIEFENGTEMLQQIGYEFYYK</sequence>
<evidence type="ECO:0000313" key="1">
    <source>
        <dbReference type="EMBL" id="QST73731.1"/>
    </source>
</evidence>
<gene>
    <name evidence="1" type="ORF">JRC44_00770</name>
</gene>
<dbReference type="EMBL" id="CP070296">
    <property type="protein sequence ID" value="QST73731.1"/>
    <property type="molecule type" value="Genomic_DNA"/>
</dbReference>
<name>A0ABD7E8X7_ESCAL</name>
<organism evidence="1 2">
    <name type="scientific">Escherichia albertii</name>
    <dbReference type="NCBI Taxonomy" id="208962"/>
    <lineage>
        <taxon>Bacteria</taxon>
        <taxon>Pseudomonadati</taxon>
        <taxon>Pseudomonadota</taxon>
        <taxon>Gammaproteobacteria</taxon>
        <taxon>Enterobacterales</taxon>
        <taxon>Enterobacteriaceae</taxon>
        <taxon>Escherichia</taxon>
    </lineage>
</organism>
<proteinExistence type="predicted"/>
<reference evidence="1 2" key="1">
    <citation type="submission" date="2021-03" db="EMBL/GenBank/DDBJ databases">
        <title>Comparative genomics of Chinese and international isolates of Escherichia albertii: population structure and evolution of virulence and antimicrobial resistance.</title>
        <authorList>
            <person name="Wang H."/>
            <person name="Xiong Y."/>
            <person name="Luo L."/>
        </authorList>
    </citation>
    <scope>NUCLEOTIDE SEQUENCE [LARGE SCALE GENOMIC DNA]</scope>
    <source>
        <strain evidence="1 2">Sample 165</strain>
    </source>
</reference>
<accession>A0ABD7E8X7</accession>
<dbReference type="AlphaFoldDB" id="A0ABD7E8X7"/>